<evidence type="ECO:0000259" key="1">
    <source>
        <dbReference type="PROSITE" id="PS50943"/>
    </source>
</evidence>
<protein>
    <submittedName>
        <fullName evidence="2">Helix-turn-helix domain-containing protein</fullName>
    </submittedName>
</protein>
<evidence type="ECO:0000313" key="3">
    <source>
        <dbReference type="Proteomes" id="UP001224622"/>
    </source>
</evidence>
<comment type="caution">
    <text evidence="2">The sequence shown here is derived from an EMBL/GenBank/DDBJ whole genome shotgun (WGS) entry which is preliminary data.</text>
</comment>
<dbReference type="InterPro" id="IPR001387">
    <property type="entry name" value="Cro/C1-type_HTH"/>
</dbReference>
<dbReference type="InterPro" id="IPR036286">
    <property type="entry name" value="LexA/Signal_pep-like_sf"/>
</dbReference>
<dbReference type="Gene3D" id="1.10.260.40">
    <property type="entry name" value="lambda repressor-like DNA-binding domains"/>
    <property type="match status" value="1"/>
</dbReference>
<organism evidence="2 3">
    <name type="scientific">Serratia fonticola</name>
    <dbReference type="NCBI Taxonomy" id="47917"/>
    <lineage>
        <taxon>Bacteria</taxon>
        <taxon>Pseudomonadati</taxon>
        <taxon>Pseudomonadota</taxon>
        <taxon>Gammaproteobacteria</taxon>
        <taxon>Enterobacterales</taxon>
        <taxon>Yersiniaceae</taxon>
        <taxon>Serratia</taxon>
    </lineage>
</organism>
<dbReference type="InterPro" id="IPR010982">
    <property type="entry name" value="Lambda_DNA-bd_dom_sf"/>
</dbReference>
<dbReference type="GO" id="GO:0003677">
    <property type="term" value="F:DNA binding"/>
    <property type="evidence" value="ECO:0007669"/>
    <property type="project" value="InterPro"/>
</dbReference>
<name>A0AAJ1YI83_SERFO</name>
<dbReference type="SUPFAM" id="SSF47413">
    <property type="entry name" value="lambda repressor-like DNA-binding domains"/>
    <property type="match status" value="1"/>
</dbReference>
<dbReference type="PRINTS" id="PR00030">
    <property type="entry name" value="HTHCRO"/>
</dbReference>
<reference evidence="2" key="1">
    <citation type="submission" date="2023-08" db="EMBL/GenBank/DDBJ databases">
        <title>The Comparative Genomic Analysis of Yersiniaceae from Polar Regions.</title>
        <authorList>
            <person name="Goncharov A."/>
            <person name="Aslanov B."/>
            <person name="Kolodzhieva V."/>
            <person name="Azarov D."/>
            <person name="Mochov A."/>
            <person name="Lebedeva E."/>
        </authorList>
    </citation>
    <scope>NUCLEOTIDE SEQUENCE</scope>
    <source>
        <strain evidence="2">Vf</strain>
    </source>
</reference>
<sequence length="198" mass="20872">MKTLSERLAEAMTETGFESQTKLAKASGVEQSAISKILAGASKTSKHSGKLALAMGISADWLINGAGSMYGGAESAIQKIDVSKLVKVYDEKGYTGEAITWLAEVPDNFRAYIMKRNTGIAQAPVGSVVVVNPDQPPSTNDLVVTIVSGSVSVFRYHISGDGGGFLSVDDPRVPLSPVRSESDIAGPIIQIFIPELSK</sequence>
<dbReference type="SUPFAM" id="SSF51306">
    <property type="entry name" value="LexA/Signal peptidase"/>
    <property type="match status" value="1"/>
</dbReference>
<proteinExistence type="predicted"/>
<dbReference type="GO" id="GO:0006355">
    <property type="term" value="P:regulation of DNA-templated transcription"/>
    <property type="evidence" value="ECO:0007669"/>
    <property type="project" value="InterPro"/>
</dbReference>
<accession>A0AAJ1YI83</accession>
<dbReference type="Proteomes" id="UP001224622">
    <property type="component" value="Unassembled WGS sequence"/>
</dbReference>
<dbReference type="AlphaFoldDB" id="A0AAJ1YI83"/>
<feature type="domain" description="HTH cro/C1-type" evidence="1">
    <location>
        <begin position="19"/>
        <end position="62"/>
    </location>
</feature>
<gene>
    <name evidence="2" type="ORF">RDT67_25220</name>
</gene>
<dbReference type="EMBL" id="JAVIGA010000041">
    <property type="protein sequence ID" value="MDQ9129722.1"/>
    <property type="molecule type" value="Genomic_DNA"/>
</dbReference>
<dbReference type="Pfam" id="PF01381">
    <property type="entry name" value="HTH_3"/>
    <property type="match status" value="1"/>
</dbReference>
<evidence type="ECO:0000313" key="2">
    <source>
        <dbReference type="EMBL" id="MDQ9129722.1"/>
    </source>
</evidence>
<dbReference type="PROSITE" id="PS50943">
    <property type="entry name" value="HTH_CROC1"/>
    <property type="match status" value="1"/>
</dbReference>
<dbReference type="InterPro" id="IPR000655">
    <property type="entry name" value="Cro-like"/>
</dbReference>
<dbReference type="CDD" id="cd00093">
    <property type="entry name" value="HTH_XRE"/>
    <property type="match status" value="1"/>
</dbReference>
<dbReference type="RefSeq" id="WP_309048472.1">
    <property type="nucleotide sequence ID" value="NZ_JAVIGA010000041.1"/>
</dbReference>
<dbReference type="SMART" id="SM00530">
    <property type="entry name" value="HTH_XRE"/>
    <property type="match status" value="1"/>
</dbReference>